<dbReference type="RefSeq" id="WP_332865284.1">
    <property type="nucleotide sequence ID" value="NZ_JBAFSM010000020.1"/>
</dbReference>
<protein>
    <submittedName>
        <fullName evidence="2">Transposase</fullName>
    </submittedName>
</protein>
<dbReference type="AlphaFoldDB" id="A0AAW9QU26"/>
<dbReference type="InterPro" id="IPR038721">
    <property type="entry name" value="IS701-like_DDE_dom"/>
</dbReference>
<gene>
    <name evidence="2" type="ORF">V0288_11800</name>
</gene>
<feature type="domain" description="Transposase IS701-like DDE" evidence="1">
    <location>
        <begin position="15"/>
        <end position="91"/>
    </location>
</feature>
<reference evidence="2 3" key="1">
    <citation type="submission" date="2024-01" db="EMBL/GenBank/DDBJ databases">
        <title>Genomic insights into the taxonomy and metabolism of the cyanobacterium Pannus brasiliensis CCIBt3594.</title>
        <authorList>
            <person name="Machado M."/>
            <person name="Botero N.B."/>
            <person name="Andreote A.P.D."/>
            <person name="Feitosa A.M.T."/>
            <person name="Popin R."/>
            <person name="Sivonen K."/>
            <person name="Fiore M.F."/>
        </authorList>
    </citation>
    <scope>NUCLEOTIDE SEQUENCE [LARGE SCALE GENOMIC DNA]</scope>
    <source>
        <strain evidence="2 3">CCIBt3594</strain>
    </source>
</reference>
<sequence length="116" mass="13003">MNPLPKEFLPLILVFAPLFSRPTWRSALVLLVGAILAPGKRTVSALLKVMGLKDEPHFQNYHCVLNRAVWSSGQASRLLLQQLVKVFVPDGVLSLFHQSRIGSNTSRLRTKSVKWV</sequence>
<dbReference type="EMBL" id="JBAFSM010000020">
    <property type="protein sequence ID" value="MEG3437802.1"/>
    <property type="molecule type" value="Genomic_DNA"/>
</dbReference>
<dbReference type="Proteomes" id="UP001328733">
    <property type="component" value="Unassembled WGS sequence"/>
</dbReference>
<evidence type="ECO:0000313" key="3">
    <source>
        <dbReference type="Proteomes" id="UP001328733"/>
    </source>
</evidence>
<keyword evidence="3" id="KW-1185">Reference proteome</keyword>
<evidence type="ECO:0000259" key="1">
    <source>
        <dbReference type="Pfam" id="PF13546"/>
    </source>
</evidence>
<organism evidence="2 3">
    <name type="scientific">Pannus brasiliensis CCIBt3594</name>
    <dbReference type="NCBI Taxonomy" id="1427578"/>
    <lineage>
        <taxon>Bacteria</taxon>
        <taxon>Bacillati</taxon>
        <taxon>Cyanobacteriota</taxon>
        <taxon>Cyanophyceae</taxon>
        <taxon>Oscillatoriophycideae</taxon>
        <taxon>Chroococcales</taxon>
        <taxon>Microcystaceae</taxon>
        <taxon>Pannus</taxon>
    </lineage>
</organism>
<accession>A0AAW9QU26</accession>
<proteinExistence type="predicted"/>
<evidence type="ECO:0000313" key="2">
    <source>
        <dbReference type="EMBL" id="MEG3437802.1"/>
    </source>
</evidence>
<name>A0AAW9QU26_9CHRO</name>
<comment type="caution">
    <text evidence="2">The sequence shown here is derived from an EMBL/GenBank/DDBJ whole genome shotgun (WGS) entry which is preliminary data.</text>
</comment>
<dbReference type="Pfam" id="PF13546">
    <property type="entry name" value="DDE_5"/>
    <property type="match status" value="1"/>
</dbReference>